<name>A0A517Q7W0_9PLAN</name>
<evidence type="ECO:0000256" key="1">
    <source>
        <dbReference type="SAM" id="SignalP"/>
    </source>
</evidence>
<evidence type="ECO:0000313" key="2">
    <source>
        <dbReference type="EMBL" id="QDT27696.1"/>
    </source>
</evidence>
<gene>
    <name evidence="2" type="ORF">Enr10x_30140</name>
</gene>
<dbReference type="EMBL" id="CP037421">
    <property type="protein sequence ID" value="QDT27696.1"/>
    <property type="molecule type" value="Genomic_DNA"/>
</dbReference>
<dbReference type="PROSITE" id="PS51257">
    <property type="entry name" value="PROKAR_LIPOPROTEIN"/>
    <property type="match status" value="1"/>
</dbReference>
<proteinExistence type="predicted"/>
<accession>A0A517Q7W0</accession>
<feature type="chain" id="PRO_5021852862" description="Lipoprotein" evidence="1">
    <location>
        <begin position="32"/>
        <end position="212"/>
    </location>
</feature>
<keyword evidence="1" id="KW-0732">Signal</keyword>
<sequence precursor="true">MQLKNPFISSVFLRRATMILSLLLIFIPVMAACQDTGSESKTQPEVSDQSENEPLVNVRHLPAGVMDLPERYKLDSQTGMTVTVREHEKGVDVLLGFRGYRHVSGATRLTRLLMRFPRGKNVFSLSDCKQIYFDRVNGKEVQVDCLNGYLVLDRTHSEMEIDCIVFDEGDWHRFGWNGVWKVEYDPELDTEDILENMGVEQRMNVHDDSGKG</sequence>
<protein>
    <recommendedName>
        <fullName evidence="4">Lipoprotein</fullName>
    </recommendedName>
</protein>
<reference evidence="2 3" key="1">
    <citation type="submission" date="2019-03" db="EMBL/GenBank/DDBJ databases">
        <title>Deep-cultivation of Planctomycetes and their phenomic and genomic characterization uncovers novel biology.</title>
        <authorList>
            <person name="Wiegand S."/>
            <person name="Jogler M."/>
            <person name="Boedeker C."/>
            <person name="Pinto D."/>
            <person name="Vollmers J."/>
            <person name="Rivas-Marin E."/>
            <person name="Kohn T."/>
            <person name="Peeters S.H."/>
            <person name="Heuer A."/>
            <person name="Rast P."/>
            <person name="Oberbeckmann S."/>
            <person name="Bunk B."/>
            <person name="Jeske O."/>
            <person name="Meyerdierks A."/>
            <person name="Storesund J.E."/>
            <person name="Kallscheuer N."/>
            <person name="Luecker S."/>
            <person name="Lage O.M."/>
            <person name="Pohl T."/>
            <person name="Merkel B.J."/>
            <person name="Hornburger P."/>
            <person name="Mueller R.-W."/>
            <person name="Bruemmer F."/>
            <person name="Labrenz M."/>
            <person name="Spormann A.M."/>
            <person name="Op den Camp H."/>
            <person name="Overmann J."/>
            <person name="Amann R."/>
            <person name="Jetten M.S.M."/>
            <person name="Mascher T."/>
            <person name="Medema M.H."/>
            <person name="Devos D.P."/>
            <person name="Kaster A.-K."/>
            <person name="Ovreas L."/>
            <person name="Rohde M."/>
            <person name="Galperin M.Y."/>
            <person name="Jogler C."/>
        </authorList>
    </citation>
    <scope>NUCLEOTIDE SEQUENCE [LARGE SCALE GENOMIC DNA]</scope>
    <source>
        <strain evidence="2 3">Enr10</strain>
    </source>
</reference>
<evidence type="ECO:0000313" key="3">
    <source>
        <dbReference type="Proteomes" id="UP000315647"/>
    </source>
</evidence>
<evidence type="ECO:0008006" key="4">
    <source>
        <dbReference type="Google" id="ProtNLM"/>
    </source>
</evidence>
<dbReference type="RefSeq" id="WP_145450331.1">
    <property type="nucleotide sequence ID" value="NZ_CP037421.1"/>
</dbReference>
<feature type="signal peptide" evidence="1">
    <location>
        <begin position="1"/>
        <end position="31"/>
    </location>
</feature>
<dbReference type="AlphaFoldDB" id="A0A517Q7W0"/>
<dbReference type="Proteomes" id="UP000315647">
    <property type="component" value="Chromosome"/>
</dbReference>
<organism evidence="2 3">
    <name type="scientific">Gimesia panareensis</name>
    <dbReference type="NCBI Taxonomy" id="2527978"/>
    <lineage>
        <taxon>Bacteria</taxon>
        <taxon>Pseudomonadati</taxon>
        <taxon>Planctomycetota</taxon>
        <taxon>Planctomycetia</taxon>
        <taxon>Planctomycetales</taxon>
        <taxon>Planctomycetaceae</taxon>
        <taxon>Gimesia</taxon>
    </lineage>
</organism>
<keyword evidence="3" id="KW-1185">Reference proteome</keyword>